<evidence type="ECO:0000313" key="3">
    <source>
        <dbReference type="Proteomes" id="UP001417504"/>
    </source>
</evidence>
<dbReference type="EMBL" id="JBBNAE010000010">
    <property type="protein sequence ID" value="KAK9090320.1"/>
    <property type="molecule type" value="Genomic_DNA"/>
</dbReference>
<dbReference type="SUPFAM" id="SSF54277">
    <property type="entry name" value="CAD &amp; PB1 domains"/>
    <property type="match status" value="1"/>
</dbReference>
<comment type="caution">
    <text evidence="2">The sequence shown here is derived from an EMBL/GenBank/DDBJ whole genome shotgun (WGS) entry which is preliminary data.</text>
</comment>
<evidence type="ECO:0000313" key="2">
    <source>
        <dbReference type="EMBL" id="KAK9090320.1"/>
    </source>
</evidence>
<accession>A0AAP0EDV0</accession>
<gene>
    <name evidence="2" type="ORF">Sjap_023497</name>
</gene>
<dbReference type="InterPro" id="IPR000270">
    <property type="entry name" value="PB1_dom"/>
</dbReference>
<dbReference type="PANTHER" id="PTHR31066">
    <property type="entry name" value="OS05G0427100 PROTEIN-RELATED"/>
    <property type="match status" value="1"/>
</dbReference>
<sequence>MVRSKTDHNQSSNANANANALKFLCSYGGKILPRSTDGQLRYVGGEIRVLAVHRCVTFSELMVKLGEMCGSSVSLRCQLPKEDLDALVSITSDEDLASLIDDYDRASKAMSVSLKIRAFLFSPKPTKKVISPPPTTIRSRNPNISSVVLDRCARQISKPILQHHHHQCHHQFIQVPIDEQDCVGAIGEDGILVD</sequence>
<dbReference type="Pfam" id="PF00564">
    <property type="entry name" value="PB1"/>
    <property type="match status" value="1"/>
</dbReference>
<dbReference type="PANTHER" id="PTHR31066:SF10">
    <property type="entry name" value="OCTICOSAPEPTIDE_PHOX_BEM1P FAMILY PROTEIN"/>
    <property type="match status" value="1"/>
</dbReference>
<protein>
    <recommendedName>
        <fullName evidence="1">PB1 domain-containing protein</fullName>
    </recommendedName>
</protein>
<feature type="domain" description="PB1" evidence="1">
    <location>
        <begin position="35"/>
        <end position="121"/>
    </location>
</feature>
<proteinExistence type="predicted"/>
<dbReference type="Proteomes" id="UP001417504">
    <property type="component" value="Unassembled WGS sequence"/>
</dbReference>
<dbReference type="SMART" id="SM00666">
    <property type="entry name" value="PB1"/>
    <property type="match status" value="1"/>
</dbReference>
<organism evidence="2 3">
    <name type="scientific">Stephania japonica</name>
    <dbReference type="NCBI Taxonomy" id="461633"/>
    <lineage>
        <taxon>Eukaryota</taxon>
        <taxon>Viridiplantae</taxon>
        <taxon>Streptophyta</taxon>
        <taxon>Embryophyta</taxon>
        <taxon>Tracheophyta</taxon>
        <taxon>Spermatophyta</taxon>
        <taxon>Magnoliopsida</taxon>
        <taxon>Ranunculales</taxon>
        <taxon>Menispermaceae</taxon>
        <taxon>Menispermoideae</taxon>
        <taxon>Cissampelideae</taxon>
        <taxon>Stephania</taxon>
    </lineage>
</organism>
<dbReference type="InterPro" id="IPR053198">
    <property type="entry name" value="Gynoecium_Dev_Regulator"/>
</dbReference>
<dbReference type="AlphaFoldDB" id="A0AAP0EDV0"/>
<name>A0AAP0EDV0_9MAGN</name>
<keyword evidence="3" id="KW-1185">Reference proteome</keyword>
<dbReference type="CDD" id="cd06410">
    <property type="entry name" value="PB1_UP2"/>
    <property type="match status" value="1"/>
</dbReference>
<dbReference type="Gene3D" id="3.10.20.90">
    <property type="entry name" value="Phosphatidylinositol 3-kinase Catalytic Subunit, Chain A, domain 1"/>
    <property type="match status" value="1"/>
</dbReference>
<reference evidence="2 3" key="1">
    <citation type="submission" date="2024-01" db="EMBL/GenBank/DDBJ databases">
        <title>Genome assemblies of Stephania.</title>
        <authorList>
            <person name="Yang L."/>
        </authorList>
    </citation>
    <scope>NUCLEOTIDE SEQUENCE [LARGE SCALE GENOMIC DNA]</scope>
    <source>
        <strain evidence="2">QJT</strain>
        <tissue evidence="2">Leaf</tissue>
    </source>
</reference>
<evidence type="ECO:0000259" key="1">
    <source>
        <dbReference type="SMART" id="SM00666"/>
    </source>
</evidence>